<keyword evidence="3" id="KW-0812">Transmembrane</keyword>
<comment type="similarity">
    <text evidence="1">Belongs to the arthropod CHH/MIH/GIH/VIH hormone family.</text>
</comment>
<feature type="transmembrane region" description="Helical" evidence="3">
    <location>
        <begin position="12"/>
        <end position="31"/>
    </location>
</feature>
<sequence length="159" mass="18858">MHSTANNFNINNISSIFYFRILIVSIIVLFGTESRTLFSDENNIFLFERNQRNDLTLNSQEQLIKNDITSSCNVYDNDQLHVLMDRICELCHDMFSHQLPNTRAECRSDCFRSNHFKKCLRLFKPIGDNNSRRNSDRNKRSSLKYFLVKERIYVHIGVR</sequence>
<proteinExistence type="inferred from homology"/>
<protein>
    <submittedName>
        <fullName evidence="5">Uncharacterized protein</fullName>
    </submittedName>
</protein>
<keyword evidence="4" id="KW-1185">Reference proteome</keyword>
<dbReference type="WBParaSite" id="scf7180000419691.g4192">
    <property type="protein sequence ID" value="scf7180000419691.g4192"/>
    <property type="gene ID" value="scf7180000419691.g4192"/>
</dbReference>
<feature type="disulfide bond" evidence="2">
    <location>
        <begin position="91"/>
        <end position="119"/>
    </location>
</feature>
<evidence type="ECO:0000313" key="5">
    <source>
        <dbReference type="WBParaSite" id="scf7180000419691.g4192"/>
    </source>
</evidence>
<dbReference type="PANTHER" id="PTHR35981:SF2">
    <property type="entry name" value="ION TRANSPORT PEPTIDE, ISOFORM C"/>
    <property type="match status" value="1"/>
</dbReference>
<name>A0A915NKX8_9BILA</name>
<dbReference type="Gene3D" id="1.10.2010.10">
    <property type="entry name" value="Crustacean CHH/MIH/GIH neurohormone"/>
    <property type="match status" value="1"/>
</dbReference>
<keyword evidence="2" id="KW-1015">Disulfide bond</keyword>
<evidence type="ECO:0000256" key="2">
    <source>
        <dbReference type="PIRSR" id="PIRSR631098-51"/>
    </source>
</evidence>
<dbReference type="InterPro" id="IPR035957">
    <property type="entry name" value="Crust_neurohorm_sf"/>
</dbReference>
<organism evidence="4 5">
    <name type="scientific">Meloidogyne floridensis</name>
    <dbReference type="NCBI Taxonomy" id="298350"/>
    <lineage>
        <taxon>Eukaryota</taxon>
        <taxon>Metazoa</taxon>
        <taxon>Ecdysozoa</taxon>
        <taxon>Nematoda</taxon>
        <taxon>Chromadorea</taxon>
        <taxon>Rhabditida</taxon>
        <taxon>Tylenchina</taxon>
        <taxon>Tylenchomorpha</taxon>
        <taxon>Tylenchoidea</taxon>
        <taxon>Meloidogynidae</taxon>
        <taxon>Meloidogyninae</taxon>
        <taxon>Meloidogyne</taxon>
    </lineage>
</organism>
<feature type="disulfide bond" evidence="2">
    <location>
        <begin position="88"/>
        <end position="106"/>
    </location>
</feature>
<dbReference type="GO" id="GO:0007623">
    <property type="term" value="P:circadian rhythm"/>
    <property type="evidence" value="ECO:0007669"/>
    <property type="project" value="TreeGrafter"/>
</dbReference>
<dbReference type="AlphaFoldDB" id="A0A915NKX8"/>
<keyword evidence="3" id="KW-1133">Transmembrane helix</keyword>
<evidence type="ECO:0000313" key="4">
    <source>
        <dbReference type="Proteomes" id="UP000887560"/>
    </source>
</evidence>
<reference evidence="5" key="1">
    <citation type="submission" date="2022-11" db="UniProtKB">
        <authorList>
            <consortium name="WormBaseParasite"/>
        </authorList>
    </citation>
    <scope>IDENTIFICATION</scope>
</reference>
<dbReference type="InterPro" id="IPR031098">
    <property type="entry name" value="Crust_neurohorm"/>
</dbReference>
<evidence type="ECO:0000256" key="1">
    <source>
        <dbReference type="ARBA" id="ARBA00005447"/>
    </source>
</evidence>
<accession>A0A915NKX8</accession>
<dbReference type="Pfam" id="PF01147">
    <property type="entry name" value="Crust_neurohorm"/>
    <property type="match status" value="1"/>
</dbReference>
<feature type="disulfide bond" evidence="2">
    <location>
        <begin position="72"/>
        <end position="110"/>
    </location>
</feature>
<dbReference type="Proteomes" id="UP000887560">
    <property type="component" value="Unplaced"/>
</dbReference>
<dbReference type="PANTHER" id="PTHR35981">
    <property type="entry name" value="ION TRANSPORT PEPTIDE, ISOFORM C"/>
    <property type="match status" value="1"/>
</dbReference>
<evidence type="ECO:0000256" key="3">
    <source>
        <dbReference type="SAM" id="Phobius"/>
    </source>
</evidence>
<dbReference type="SUPFAM" id="SSF81778">
    <property type="entry name" value="Crustacean CHH/MIH/GIH neurohormone"/>
    <property type="match status" value="1"/>
</dbReference>
<keyword evidence="3" id="KW-0472">Membrane</keyword>